<dbReference type="REBASE" id="249208">
    <property type="entry name" value="M.Fpe19366ORF6885P"/>
</dbReference>
<evidence type="ECO:0000256" key="6">
    <source>
        <dbReference type="PROSITE-ProRule" id="PRU01016"/>
    </source>
</evidence>
<evidence type="ECO:0000256" key="7">
    <source>
        <dbReference type="RuleBase" id="RU000416"/>
    </source>
</evidence>
<dbReference type="PROSITE" id="PS00095">
    <property type="entry name" value="C5_MTASE_2"/>
    <property type="match status" value="1"/>
</dbReference>
<dbReference type="Gene3D" id="3.40.50.150">
    <property type="entry name" value="Vaccinia Virus protein VP39"/>
    <property type="match status" value="1"/>
</dbReference>
<evidence type="ECO:0000256" key="5">
    <source>
        <dbReference type="ARBA" id="ARBA00047422"/>
    </source>
</evidence>
<sequence length="363" mass="41292">MKVVSFFAGAGGLDLGFEKAGFDVIWANEYDKEIWATYEKNHTKTFLDKRSIVDIPSSEVPDCDGIIGGPPCQSWSEAGSKRGISDKRGQLFYEFMRILADKKPKFFLAENVSGMLLTTHKDALENIKQMFTDIGYDLTFQMLNVSDYGVPQDRKRVFFIGYRKDLGMKFTFPRPTTLENKITLEKAIGDLKDNVLPAKLGNYTNGSDCKILNHEYMIGGFSSMFMSRNRVRSWDEVSFTIQAGGRHAPLHPQAPKMNFIEQNIREFVKGKEHLYRRLSIRECARIQTFPDSFSFEYNNVVAGYKMIGNAVPVRMGKVLAQKIHSDLQELKNTKKANSKNIENEINGNVVLEKMNEIIKNMSA</sequence>
<dbReference type="NCBIfam" id="TIGR00675">
    <property type="entry name" value="dcm"/>
    <property type="match status" value="1"/>
</dbReference>
<dbReference type="PANTHER" id="PTHR10629">
    <property type="entry name" value="CYTOSINE-SPECIFIC METHYLTRANSFERASE"/>
    <property type="match status" value="1"/>
</dbReference>
<evidence type="ECO:0000256" key="2">
    <source>
        <dbReference type="ARBA" id="ARBA00022679"/>
    </source>
</evidence>
<dbReference type="GO" id="GO:0003886">
    <property type="term" value="F:DNA (cytosine-5-)-methyltransferase activity"/>
    <property type="evidence" value="ECO:0007669"/>
    <property type="project" value="UniProtKB-EC"/>
</dbReference>
<dbReference type="EMBL" id="FRBX01000002">
    <property type="protein sequence ID" value="SHM08989.1"/>
    <property type="molecule type" value="Genomic_DNA"/>
</dbReference>
<dbReference type="EC" id="2.1.1.37" evidence="8"/>
<dbReference type="InterPro" id="IPR001525">
    <property type="entry name" value="C5_MeTfrase"/>
</dbReference>
<dbReference type="Gene3D" id="3.90.120.10">
    <property type="entry name" value="DNA Methylase, subunit A, domain 2"/>
    <property type="match status" value="1"/>
</dbReference>
<name>A0AB36P207_9FLAO</name>
<dbReference type="InterPro" id="IPR018117">
    <property type="entry name" value="C5_DNA_meth_AS"/>
</dbReference>
<keyword evidence="11" id="KW-1185">Reference proteome</keyword>
<reference evidence="10 11" key="2">
    <citation type="submission" date="2016-11" db="EMBL/GenBank/DDBJ databases">
        <authorList>
            <person name="Varghese N."/>
            <person name="Submissions S."/>
        </authorList>
    </citation>
    <scope>NUCLEOTIDE SEQUENCE [LARGE SCALE GENOMIC DNA]</scope>
    <source>
        <strain evidence="10 11">DSM 6368</strain>
    </source>
</reference>
<keyword evidence="2 6" id="KW-0808">Transferase</keyword>
<dbReference type="RefSeq" id="WP_073394726.1">
    <property type="nucleotide sequence ID" value="NZ_FRBX01000002.1"/>
</dbReference>
<protein>
    <recommendedName>
        <fullName evidence="8">Cytosine-specific methyltransferase</fullName>
        <ecNumber evidence="8">2.1.1.37</ecNumber>
    </recommendedName>
</protein>
<dbReference type="InterPro" id="IPR031303">
    <property type="entry name" value="C5_meth_CS"/>
</dbReference>
<dbReference type="InterPro" id="IPR029063">
    <property type="entry name" value="SAM-dependent_MTases_sf"/>
</dbReference>
<reference evidence="9 12" key="1">
    <citation type="submission" date="2016-11" db="EMBL/GenBank/DDBJ databases">
        <title>Whole genomes of Flavobacteriaceae.</title>
        <authorList>
            <person name="Stine C."/>
            <person name="Li C."/>
            <person name="Tadesse D."/>
        </authorList>
    </citation>
    <scope>NUCLEOTIDE SEQUENCE [LARGE SCALE GENOMIC DNA]</scope>
    <source>
        <strain evidence="9 12">ATCC 19366</strain>
    </source>
</reference>
<evidence type="ECO:0000256" key="8">
    <source>
        <dbReference type="RuleBase" id="RU000417"/>
    </source>
</evidence>
<dbReference type="GO" id="GO:0009307">
    <property type="term" value="P:DNA restriction-modification system"/>
    <property type="evidence" value="ECO:0007669"/>
    <property type="project" value="UniProtKB-KW"/>
</dbReference>
<keyword evidence="1 6" id="KW-0489">Methyltransferase</keyword>
<organism evidence="9 12">
    <name type="scientific">Flavobacterium pectinovorum</name>
    <dbReference type="NCBI Taxonomy" id="29533"/>
    <lineage>
        <taxon>Bacteria</taxon>
        <taxon>Pseudomonadati</taxon>
        <taxon>Bacteroidota</taxon>
        <taxon>Flavobacteriia</taxon>
        <taxon>Flavobacteriales</taxon>
        <taxon>Flavobacteriaceae</taxon>
        <taxon>Flavobacterium</taxon>
    </lineage>
</organism>
<keyword evidence="3 6" id="KW-0949">S-adenosyl-L-methionine</keyword>
<feature type="active site" evidence="6">
    <location>
        <position position="72"/>
    </location>
</feature>
<comment type="catalytic activity">
    <reaction evidence="5 8">
        <text>a 2'-deoxycytidine in DNA + S-adenosyl-L-methionine = a 5-methyl-2'-deoxycytidine in DNA + S-adenosyl-L-homocysteine + H(+)</text>
        <dbReference type="Rhea" id="RHEA:13681"/>
        <dbReference type="Rhea" id="RHEA-COMP:11369"/>
        <dbReference type="Rhea" id="RHEA-COMP:11370"/>
        <dbReference type="ChEBI" id="CHEBI:15378"/>
        <dbReference type="ChEBI" id="CHEBI:57856"/>
        <dbReference type="ChEBI" id="CHEBI:59789"/>
        <dbReference type="ChEBI" id="CHEBI:85452"/>
        <dbReference type="ChEBI" id="CHEBI:85454"/>
        <dbReference type="EC" id="2.1.1.37"/>
    </reaction>
</comment>
<dbReference type="InterPro" id="IPR050390">
    <property type="entry name" value="C5-Methyltransferase"/>
</dbReference>
<gene>
    <name evidence="9" type="ORF">B0A72_06885</name>
    <name evidence="10" type="ORF">SAMN05444387_1888</name>
</gene>
<dbReference type="Proteomes" id="UP000184216">
    <property type="component" value="Unassembled WGS sequence"/>
</dbReference>
<evidence type="ECO:0000256" key="3">
    <source>
        <dbReference type="ARBA" id="ARBA00022691"/>
    </source>
</evidence>
<dbReference type="GO" id="GO:0003677">
    <property type="term" value="F:DNA binding"/>
    <property type="evidence" value="ECO:0007669"/>
    <property type="project" value="TreeGrafter"/>
</dbReference>
<evidence type="ECO:0000313" key="9">
    <source>
        <dbReference type="EMBL" id="OXB05736.1"/>
    </source>
</evidence>
<dbReference type="Pfam" id="PF00145">
    <property type="entry name" value="DNA_methylase"/>
    <property type="match status" value="1"/>
</dbReference>
<evidence type="ECO:0000313" key="12">
    <source>
        <dbReference type="Proteomes" id="UP000198431"/>
    </source>
</evidence>
<dbReference type="SUPFAM" id="SSF53335">
    <property type="entry name" value="S-adenosyl-L-methionine-dependent methyltransferases"/>
    <property type="match status" value="1"/>
</dbReference>
<comment type="caution">
    <text evidence="9">The sequence shown here is derived from an EMBL/GenBank/DDBJ whole genome shotgun (WGS) entry which is preliminary data.</text>
</comment>
<dbReference type="PRINTS" id="PR00105">
    <property type="entry name" value="C5METTRFRASE"/>
</dbReference>
<dbReference type="EMBL" id="MUHB01000007">
    <property type="protein sequence ID" value="OXB05736.1"/>
    <property type="molecule type" value="Genomic_DNA"/>
</dbReference>
<proteinExistence type="inferred from homology"/>
<evidence type="ECO:0000256" key="1">
    <source>
        <dbReference type="ARBA" id="ARBA00022603"/>
    </source>
</evidence>
<keyword evidence="4" id="KW-0680">Restriction system</keyword>
<comment type="similarity">
    <text evidence="6 7">Belongs to the class I-like SAM-binding methyltransferase superfamily. C5-methyltransferase family.</text>
</comment>
<evidence type="ECO:0000313" key="10">
    <source>
        <dbReference type="EMBL" id="SHM08989.1"/>
    </source>
</evidence>
<evidence type="ECO:0000313" key="11">
    <source>
        <dbReference type="Proteomes" id="UP000184216"/>
    </source>
</evidence>
<dbReference type="PROSITE" id="PS51679">
    <property type="entry name" value="SAM_MT_C5"/>
    <property type="match status" value="1"/>
</dbReference>
<dbReference type="CDD" id="cd00315">
    <property type="entry name" value="Cyt_C5_DNA_methylase"/>
    <property type="match status" value="1"/>
</dbReference>
<dbReference type="GO" id="GO:0044027">
    <property type="term" value="P:negative regulation of gene expression via chromosomal CpG island methylation"/>
    <property type="evidence" value="ECO:0007669"/>
    <property type="project" value="TreeGrafter"/>
</dbReference>
<dbReference type="PROSITE" id="PS00094">
    <property type="entry name" value="C5_MTASE_1"/>
    <property type="match status" value="1"/>
</dbReference>
<dbReference type="PANTHER" id="PTHR10629:SF52">
    <property type="entry name" value="DNA (CYTOSINE-5)-METHYLTRANSFERASE 1"/>
    <property type="match status" value="1"/>
</dbReference>
<evidence type="ECO:0000256" key="4">
    <source>
        <dbReference type="ARBA" id="ARBA00022747"/>
    </source>
</evidence>
<accession>A0AB36P207</accession>
<dbReference type="GO" id="GO:0032259">
    <property type="term" value="P:methylation"/>
    <property type="evidence" value="ECO:0007669"/>
    <property type="project" value="UniProtKB-KW"/>
</dbReference>
<dbReference type="AlphaFoldDB" id="A0AB36P207"/>
<dbReference type="Proteomes" id="UP000198431">
    <property type="component" value="Unassembled WGS sequence"/>
</dbReference>